<evidence type="ECO:0000313" key="2">
    <source>
        <dbReference type="Proteomes" id="UP000011626"/>
    </source>
</evidence>
<dbReference type="eggNOG" id="arCOG03116">
    <property type="taxonomic scope" value="Archaea"/>
</dbReference>
<reference evidence="1 2" key="1">
    <citation type="journal article" date="2014" name="PLoS Genet.">
        <title>Phylogenetically driven sequencing of extremely halophilic archaea reveals strategies for static and dynamic osmo-response.</title>
        <authorList>
            <person name="Becker E.A."/>
            <person name="Seitzer P.M."/>
            <person name="Tritt A."/>
            <person name="Larsen D."/>
            <person name="Krusor M."/>
            <person name="Yao A.I."/>
            <person name="Wu D."/>
            <person name="Madern D."/>
            <person name="Eisen J.A."/>
            <person name="Darling A.E."/>
            <person name="Facciotti M.T."/>
        </authorList>
    </citation>
    <scope>NUCLEOTIDE SEQUENCE [LARGE SCALE GENOMIC DNA]</scope>
    <source>
        <strain evidence="1 2">2-9-1</strain>
    </source>
</reference>
<dbReference type="EMBL" id="AOIU01000004">
    <property type="protein sequence ID" value="ELZ30330.1"/>
    <property type="molecule type" value="Genomic_DNA"/>
</dbReference>
<dbReference type="PANTHER" id="PTHR37953:SF1">
    <property type="entry name" value="UPF0127 PROTEIN MJ1496"/>
    <property type="match status" value="1"/>
</dbReference>
<dbReference type="Proteomes" id="UP000011626">
    <property type="component" value="Unassembled WGS sequence"/>
</dbReference>
<dbReference type="Pfam" id="PF02643">
    <property type="entry name" value="DUF192"/>
    <property type="match status" value="1"/>
</dbReference>
<dbReference type="OrthoDB" id="6763at2157"/>
<gene>
    <name evidence="1" type="ORF">C475_01307</name>
</gene>
<comment type="caution">
    <text evidence="1">The sequence shown here is derived from an EMBL/GenBank/DDBJ whole genome shotgun (WGS) entry which is preliminary data.</text>
</comment>
<evidence type="ECO:0000313" key="1">
    <source>
        <dbReference type="EMBL" id="ELZ30330.1"/>
    </source>
</evidence>
<keyword evidence="2" id="KW-1185">Reference proteome</keyword>
<sequence>MRATLVLSVGLMVLVVLRAIRTRSSSGDISGYERTAVFFSDGDGAELGTARVRIADTDAKRYVGLSRTESLREGEGMLFVHPCEQSVSYVMREMSFPLDIVFVDEDRTVTDVYHAELPADGLADSELERYDGRAKYVLELPYQYTSERGIGVGDRIRSASDRDI</sequence>
<accession>M0D4E8</accession>
<dbReference type="InterPro" id="IPR038695">
    <property type="entry name" value="Saro_0823-like_sf"/>
</dbReference>
<dbReference type="InterPro" id="IPR003795">
    <property type="entry name" value="DUF192"/>
</dbReference>
<dbReference type="Gene3D" id="2.60.120.1140">
    <property type="entry name" value="Protein of unknown function DUF192"/>
    <property type="match status" value="1"/>
</dbReference>
<evidence type="ECO:0008006" key="3">
    <source>
        <dbReference type="Google" id="ProtNLM"/>
    </source>
</evidence>
<dbReference type="PANTHER" id="PTHR37953">
    <property type="entry name" value="UPF0127 PROTEIN MJ1496"/>
    <property type="match status" value="1"/>
</dbReference>
<dbReference type="AlphaFoldDB" id="M0D4E8"/>
<organism evidence="1 2">
    <name type="scientific">Halosimplex carlsbadense 2-9-1</name>
    <dbReference type="NCBI Taxonomy" id="797114"/>
    <lineage>
        <taxon>Archaea</taxon>
        <taxon>Methanobacteriati</taxon>
        <taxon>Methanobacteriota</taxon>
        <taxon>Stenosarchaea group</taxon>
        <taxon>Halobacteria</taxon>
        <taxon>Halobacteriales</taxon>
        <taxon>Haloarculaceae</taxon>
        <taxon>Halosimplex</taxon>
    </lineage>
</organism>
<name>M0D4E8_9EURY</name>
<protein>
    <recommendedName>
        <fullName evidence="3">DUF192 domain-containing protein</fullName>
    </recommendedName>
</protein>
<proteinExistence type="predicted"/>